<dbReference type="Gene3D" id="1.10.10.10">
    <property type="entry name" value="Winged helix-like DNA-binding domain superfamily/Winged helix DNA-binding domain"/>
    <property type="match status" value="1"/>
</dbReference>
<dbReference type="CDD" id="cd00092">
    <property type="entry name" value="HTH_CRP"/>
    <property type="match status" value="1"/>
</dbReference>
<dbReference type="AlphaFoldDB" id="A0A2U2XA72"/>
<reference evidence="6 7" key="2">
    <citation type="submission" date="2018-05" db="EMBL/GenBank/DDBJ databases">
        <authorList>
            <person name="Lanie J.A."/>
            <person name="Ng W.-L."/>
            <person name="Kazmierczak K.M."/>
            <person name="Andrzejewski T.M."/>
            <person name="Davidsen T.M."/>
            <person name="Wayne K.J."/>
            <person name="Tettelin H."/>
            <person name="Glass J.I."/>
            <person name="Rusch D."/>
            <person name="Podicherti R."/>
            <person name="Tsui H.-C.T."/>
            <person name="Winkler M.E."/>
        </authorList>
    </citation>
    <scope>NUCLEOTIDE SEQUENCE [LARGE SCALE GENOMIC DNA]</scope>
    <source>
        <strain evidence="6 7">C305</strain>
    </source>
</reference>
<dbReference type="SUPFAM" id="SSF51206">
    <property type="entry name" value="cAMP-binding domain-like"/>
    <property type="match status" value="1"/>
</dbReference>
<sequence length="234" mass="26313">MKSVVFPSCENCEIKEGFFCAFSKDVKKDIGLDKKHLSIKKGDHIFSQGTHPVGLYCLYKGKVKLTKIGKDGKEQILRFYKPGDIIGYRSLLNQEAYQVNAVAIEEVHICLILKQSFLDMVDNNRSFSKNIINLLGDDLKTAEQNIVGLSQKSVQERIAEALVLLINTYGFKSDGVTIDVKLSRLEIANLAATTQESTIRTLAKMEREGYIVLSKKEIKVHDFKKLMSGTTLFD</sequence>
<dbReference type="EMBL" id="QFRJ01000012">
    <property type="protein sequence ID" value="PWH84695.1"/>
    <property type="molecule type" value="Genomic_DNA"/>
</dbReference>
<dbReference type="SUPFAM" id="SSF46785">
    <property type="entry name" value="Winged helix' DNA-binding domain"/>
    <property type="match status" value="1"/>
</dbReference>
<organism evidence="6 7">
    <name type="scientific">Brumimicrobium oceani</name>
    <dbReference type="NCBI Taxonomy" id="2100725"/>
    <lineage>
        <taxon>Bacteria</taxon>
        <taxon>Pseudomonadati</taxon>
        <taxon>Bacteroidota</taxon>
        <taxon>Flavobacteriia</taxon>
        <taxon>Flavobacteriales</taxon>
        <taxon>Crocinitomicaceae</taxon>
        <taxon>Brumimicrobium</taxon>
    </lineage>
</organism>
<dbReference type="RefSeq" id="WP_109360307.1">
    <property type="nucleotide sequence ID" value="NZ_QFRJ01000012.1"/>
</dbReference>
<dbReference type="PANTHER" id="PTHR24567">
    <property type="entry name" value="CRP FAMILY TRANSCRIPTIONAL REGULATORY PROTEIN"/>
    <property type="match status" value="1"/>
</dbReference>
<name>A0A2U2XA72_9FLAO</name>
<dbReference type="PROSITE" id="PS50042">
    <property type="entry name" value="CNMP_BINDING_3"/>
    <property type="match status" value="1"/>
</dbReference>
<dbReference type="PANTHER" id="PTHR24567:SF28">
    <property type="entry name" value="LISTERIOLYSIN REGULATORY PROTEIN"/>
    <property type="match status" value="1"/>
</dbReference>
<dbReference type="Proteomes" id="UP000245370">
    <property type="component" value="Unassembled WGS sequence"/>
</dbReference>
<keyword evidence="3" id="KW-0804">Transcription</keyword>
<dbReference type="Pfam" id="PF00027">
    <property type="entry name" value="cNMP_binding"/>
    <property type="match status" value="1"/>
</dbReference>
<evidence type="ECO:0000256" key="1">
    <source>
        <dbReference type="ARBA" id="ARBA00023015"/>
    </source>
</evidence>
<dbReference type="GO" id="GO:0003677">
    <property type="term" value="F:DNA binding"/>
    <property type="evidence" value="ECO:0007669"/>
    <property type="project" value="UniProtKB-KW"/>
</dbReference>
<keyword evidence="1" id="KW-0805">Transcription regulation</keyword>
<dbReference type="SMART" id="SM00100">
    <property type="entry name" value="cNMP"/>
    <property type="match status" value="1"/>
</dbReference>
<evidence type="ECO:0000259" key="4">
    <source>
        <dbReference type="PROSITE" id="PS50042"/>
    </source>
</evidence>
<evidence type="ECO:0000256" key="3">
    <source>
        <dbReference type="ARBA" id="ARBA00023163"/>
    </source>
</evidence>
<reference evidence="6 7" key="1">
    <citation type="submission" date="2018-05" db="EMBL/GenBank/DDBJ databases">
        <title>Brumimicrobium oceani sp. nov., isolated from coastal sediment.</title>
        <authorList>
            <person name="Kou Y."/>
        </authorList>
    </citation>
    <scope>NUCLEOTIDE SEQUENCE [LARGE SCALE GENOMIC DNA]</scope>
    <source>
        <strain evidence="6 7">C305</strain>
    </source>
</reference>
<dbReference type="InterPro" id="IPR036390">
    <property type="entry name" value="WH_DNA-bd_sf"/>
</dbReference>
<gene>
    <name evidence="6" type="ORF">DIT68_13305</name>
</gene>
<keyword evidence="2" id="KW-0238">DNA-binding</keyword>
<dbReference type="CDD" id="cd00038">
    <property type="entry name" value="CAP_ED"/>
    <property type="match status" value="1"/>
</dbReference>
<dbReference type="InterPro" id="IPR050397">
    <property type="entry name" value="Env_Response_Regulators"/>
</dbReference>
<comment type="caution">
    <text evidence="6">The sequence shown here is derived from an EMBL/GenBank/DDBJ whole genome shotgun (WGS) entry which is preliminary data.</text>
</comment>
<dbReference type="InterPro" id="IPR036388">
    <property type="entry name" value="WH-like_DNA-bd_sf"/>
</dbReference>
<dbReference type="InterPro" id="IPR018490">
    <property type="entry name" value="cNMP-bd_dom_sf"/>
</dbReference>
<dbReference type="GO" id="GO:0003700">
    <property type="term" value="F:DNA-binding transcription factor activity"/>
    <property type="evidence" value="ECO:0007669"/>
    <property type="project" value="TreeGrafter"/>
</dbReference>
<dbReference type="SMART" id="SM00419">
    <property type="entry name" value="HTH_CRP"/>
    <property type="match status" value="1"/>
</dbReference>
<evidence type="ECO:0000256" key="2">
    <source>
        <dbReference type="ARBA" id="ARBA00023125"/>
    </source>
</evidence>
<dbReference type="InterPro" id="IPR014710">
    <property type="entry name" value="RmlC-like_jellyroll"/>
</dbReference>
<evidence type="ECO:0000259" key="5">
    <source>
        <dbReference type="PROSITE" id="PS51063"/>
    </source>
</evidence>
<dbReference type="OrthoDB" id="9127033at2"/>
<evidence type="ECO:0000313" key="7">
    <source>
        <dbReference type="Proteomes" id="UP000245370"/>
    </source>
</evidence>
<dbReference type="Pfam" id="PF13545">
    <property type="entry name" value="HTH_Crp_2"/>
    <property type="match status" value="1"/>
</dbReference>
<accession>A0A2U2XA72</accession>
<dbReference type="PROSITE" id="PS51063">
    <property type="entry name" value="HTH_CRP_2"/>
    <property type="match status" value="1"/>
</dbReference>
<dbReference type="InterPro" id="IPR000595">
    <property type="entry name" value="cNMP-bd_dom"/>
</dbReference>
<feature type="domain" description="Cyclic nucleotide-binding" evidence="4">
    <location>
        <begin position="18"/>
        <end position="121"/>
    </location>
</feature>
<proteinExistence type="predicted"/>
<dbReference type="GO" id="GO:0005829">
    <property type="term" value="C:cytosol"/>
    <property type="evidence" value="ECO:0007669"/>
    <property type="project" value="TreeGrafter"/>
</dbReference>
<protein>
    <submittedName>
        <fullName evidence="6">Crp/Fnr family transcriptional regulator</fullName>
    </submittedName>
</protein>
<dbReference type="InterPro" id="IPR012318">
    <property type="entry name" value="HTH_CRP"/>
</dbReference>
<dbReference type="Gene3D" id="2.60.120.10">
    <property type="entry name" value="Jelly Rolls"/>
    <property type="match status" value="1"/>
</dbReference>
<evidence type="ECO:0000313" key="6">
    <source>
        <dbReference type="EMBL" id="PWH84695.1"/>
    </source>
</evidence>
<feature type="domain" description="HTH crp-type" evidence="5">
    <location>
        <begin position="152"/>
        <end position="224"/>
    </location>
</feature>
<keyword evidence="7" id="KW-1185">Reference proteome</keyword>